<name>A0A8J6FJK1_ELECQ</name>
<evidence type="ECO:0000256" key="1">
    <source>
        <dbReference type="ARBA" id="ARBA00010228"/>
    </source>
</evidence>
<sequence>MQKDSKFVNLCILCKFSASNSNIGTKDHISIQINLAKVTGQHRTYAICDTILRMKEPDDSTLRLARNNGNVSKNF</sequence>
<keyword evidence="2" id="KW-0689">Ribosomal protein</keyword>
<dbReference type="GO" id="GO:0005840">
    <property type="term" value="C:ribosome"/>
    <property type="evidence" value="ECO:0007669"/>
    <property type="project" value="UniProtKB-KW"/>
</dbReference>
<evidence type="ECO:0000256" key="2">
    <source>
        <dbReference type="ARBA" id="ARBA00022980"/>
    </source>
</evidence>
<dbReference type="Gene3D" id="3.30.1230.20">
    <property type="match status" value="1"/>
</dbReference>
<comment type="similarity">
    <text evidence="1">Belongs to the eukaryotic ribosomal protein eS21 family.</text>
</comment>
<evidence type="ECO:0000313" key="4">
    <source>
        <dbReference type="EMBL" id="KAG9488110.1"/>
    </source>
</evidence>
<evidence type="ECO:0000313" key="5">
    <source>
        <dbReference type="Proteomes" id="UP000770717"/>
    </source>
</evidence>
<dbReference type="OrthoDB" id="278325at2759"/>
<organism evidence="4 5">
    <name type="scientific">Eleutherodactylus coqui</name>
    <name type="common">Puerto Rican coqui</name>
    <dbReference type="NCBI Taxonomy" id="57060"/>
    <lineage>
        <taxon>Eukaryota</taxon>
        <taxon>Metazoa</taxon>
        <taxon>Chordata</taxon>
        <taxon>Craniata</taxon>
        <taxon>Vertebrata</taxon>
        <taxon>Euteleostomi</taxon>
        <taxon>Amphibia</taxon>
        <taxon>Batrachia</taxon>
        <taxon>Anura</taxon>
        <taxon>Neobatrachia</taxon>
        <taxon>Hyloidea</taxon>
        <taxon>Eleutherodactylidae</taxon>
        <taxon>Eleutherodactylinae</taxon>
        <taxon>Eleutherodactylus</taxon>
        <taxon>Eleutherodactylus</taxon>
    </lineage>
</organism>
<dbReference type="GO" id="GO:0003735">
    <property type="term" value="F:structural constituent of ribosome"/>
    <property type="evidence" value="ECO:0007669"/>
    <property type="project" value="InterPro"/>
</dbReference>
<dbReference type="Pfam" id="PF01249">
    <property type="entry name" value="Ribosomal_S21e"/>
    <property type="match status" value="1"/>
</dbReference>
<evidence type="ECO:0000256" key="3">
    <source>
        <dbReference type="ARBA" id="ARBA00023274"/>
    </source>
</evidence>
<gene>
    <name evidence="4" type="ORF">GDO78_007742</name>
</gene>
<proteinExistence type="inferred from homology"/>
<dbReference type="AlphaFoldDB" id="A0A8J6FJK1"/>
<protein>
    <submittedName>
        <fullName evidence="4">Uncharacterized protein</fullName>
    </submittedName>
</protein>
<dbReference type="GO" id="GO:1990904">
    <property type="term" value="C:ribonucleoprotein complex"/>
    <property type="evidence" value="ECO:0007669"/>
    <property type="project" value="UniProtKB-KW"/>
</dbReference>
<comment type="caution">
    <text evidence="4">The sequence shown here is derived from an EMBL/GenBank/DDBJ whole genome shotgun (WGS) entry which is preliminary data.</text>
</comment>
<dbReference type="PANTHER" id="PTHR10442">
    <property type="entry name" value="40S RIBOSOMAL PROTEIN S21"/>
    <property type="match status" value="1"/>
</dbReference>
<dbReference type="InterPro" id="IPR038579">
    <property type="entry name" value="Ribosomal_eS21_sf"/>
</dbReference>
<dbReference type="InterPro" id="IPR001931">
    <property type="entry name" value="Ribosomal_eS21"/>
</dbReference>
<reference evidence="4" key="1">
    <citation type="thesis" date="2020" institute="ProQuest LLC" country="789 East Eisenhower Parkway, Ann Arbor, MI, USA">
        <title>Comparative Genomics and Chromosome Evolution.</title>
        <authorList>
            <person name="Mudd A.B."/>
        </authorList>
    </citation>
    <scope>NUCLEOTIDE SEQUENCE</scope>
    <source>
        <strain evidence="4">HN-11 Male</strain>
        <tissue evidence="4">Kidney and liver</tissue>
    </source>
</reference>
<keyword evidence="5" id="KW-1185">Reference proteome</keyword>
<dbReference type="GO" id="GO:0006412">
    <property type="term" value="P:translation"/>
    <property type="evidence" value="ECO:0007669"/>
    <property type="project" value="InterPro"/>
</dbReference>
<accession>A0A8J6FJK1</accession>
<keyword evidence="3" id="KW-0687">Ribonucleoprotein</keyword>
<dbReference type="EMBL" id="WNTK01000003">
    <property type="protein sequence ID" value="KAG9488110.1"/>
    <property type="molecule type" value="Genomic_DNA"/>
</dbReference>
<dbReference type="Proteomes" id="UP000770717">
    <property type="component" value="Unassembled WGS sequence"/>
</dbReference>